<feature type="transmembrane region" description="Helical" evidence="8">
    <location>
        <begin position="410"/>
        <end position="433"/>
    </location>
</feature>
<keyword evidence="2" id="KW-0813">Transport</keyword>
<feature type="transmembrane region" description="Helical" evidence="8">
    <location>
        <begin position="162"/>
        <end position="181"/>
    </location>
</feature>
<organism evidence="10 11">
    <name type="scientific">Exophiala mesophila</name>
    <name type="common">Black yeast-like fungus</name>
    <dbReference type="NCBI Taxonomy" id="212818"/>
    <lineage>
        <taxon>Eukaryota</taxon>
        <taxon>Fungi</taxon>
        <taxon>Dikarya</taxon>
        <taxon>Ascomycota</taxon>
        <taxon>Pezizomycotina</taxon>
        <taxon>Eurotiomycetes</taxon>
        <taxon>Chaetothyriomycetidae</taxon>
        <taxon>Chaetothyriales</taxon>
        <taxon>Herpotrichiellaceae</taxon>
        <taxon>Exophiala</taxon>
    </lineage>
</organism>
<feature type="region of interest" description="Disordered" evidence="7">
    <location>
        <begin position="1"/>
        <end position="37"/>
    </location>
</feature>
<keyword evidence="3 8" id="KW-0812">Transmembrane</keyword>
<dbReference type="PANTHER" id="PTHR43791">
    <property type="entry name" value="PERMEASE-RELATED"/>
    <property type="match status" value="1"/>
</dbReference>
<reference evidence="10 11" key="1">
    <citation type="submission" date="2015-01" db="EMBL/GenBank/DDBJ databases">
        <title>The Genome Sequence of Exophiala mesophila CBS40295.</title>
        <authorList>
            <consortium name="The Broad Institute Genomics Platform"/>
            <person name="Cuomo C."/>
            <person name="de Hoog S."/>
            <person name="Gorbushina A."/>
            <person name="Stielow B."/>
            <person name="Teixiera M."/>
            <person name="Abouelleil A."/>
            <person name="Chapman S.B."/>
            <person name="Priest M."/>
            <person name="Young S.K."/>
            <person name="Wortman J."/>
            <person name="Nusbaum C."/>
            <person name="Birren B."/>
        </authorList>
    </citation>
    <scope>NUCLEOTIDE SEQUENCE [LARGE SCALE GENOMIC DNA]</scope>
    <source>
        <strain evidence="10 11">CBS 40295</strain>
    </source>
</reference>
<gene>
    <name evidence="10" type="ORF">PV10_07164</name>
</gene>
<dbReference type="OrthoDB" id="6730379at2759"/>
<feature type="transmembrane region" description="Helical" evidence="8">
    <location>
        <begin position="220"/>
        <end position="239"/>
    </location>
</feature>
<dbReference type="RefSeq" id="XP_016221362.1">
    <property type="nucleotide sequence ID" value="XM_016372030.1"/>
</dbReference>
<keyword evidence="11" id="KW-1185">Reference proteome</keyword>
<evidence type="ECO:0000256" key="4">
    <source>
        <dbReference type="ARBA" id="ARBA00022989"/>
    </source>
</evidence>
<dbReference type="AlphaFoldDB" id="A0A0D1ZSI0"/>
<feature type="transmembrane region" description="Helical" evidence="8">
    <location>
        <begin position="187"/>
        <end position="208"/>
    </location>
</feature>
<dbReference type="Gene3D" id="1.20.1250.20">
    <property type="entry name" value="MFS general substrate transporter like domains"/>
    <property type="match status" value="2"/>
</dbReference>
<dbReference type="InterPro" id="IPR020846">
    <property type="entry name" value="MFS_dom"/>
</dbReference>
<evidence type="ECO:0000256" key="2">
    <source>
        <dbReference type="ARBA" id="ARBA00022448"/>
    </source>
</evidence>
<evidence type="ECO:0000256" key="1">
    <source>
        <dbReference type="ARBA" id="ARBA00004141"/>
    </source>
</evidence>
<evidence type="ECO:0000256" key="7">
    <source>
        <dbReference type="SAM" id="MobiDB-lite"/>
    </source>
</evidence>
<dbReference type="Pfam" id="PF07690">
    <property type="entry name" value="MFS_1"/>
    <property type="match status" value="1"/>
</dbReference>
<feature type="domain" description="Major facilitator superfamily (MFS) profile" evidence="9">
    <location>
        <begin position="91"/>
        <end position="503"/>
    </location>
</feature>
<dbReference type="InterPro" id="IPR011701">
    <property type="entry name" value="MFS"/>
</dbReference>
<evidence type="ECO:0000256" key="3">
    <source>
        <dbReference type="ARBA" id="ARBA00022692"/>
    </source>
</evidence>
<dbReference type="EMBL" id="KN847524">
    <property type="protein sequence ID" value="KIV89788.1"/>
    <property type="molecule type" value="Genomic_DNA"/>
</dbReference>
<name>A0A0D1ZSI0_EXOME</name>
<comment type="subcellular location">
    <subcellularLocation>
        <location evidence="1">Membrane</location>
        <topology evidence="1">Multi-pass membrane protein</topology>
    </subcellularLocation>
</comment>
<sequence>MVDVEKLAVPANSGDTTPTEKPSLEQSQGHIADESKPSGGLLNGLKSTWTQLTQSKGVDIGADLFAEVENYSQEELEAEKDIVRRKIDWHIMPIICFTYMIQFLDKLSLNYASAYGLIPDLGLEGQRYSWVAAIFNFGYLFWALPANLLIQKLPVAKYTGTMIFVWAILLVSHIGATNYGGILALRFLLGMFEASISPAIMNICSMFFTRAEQPLRMCIFLACNGAATMVGALLGFGLGHANNASLASWKLIFLTIGLINFAWSIIFLWVMPDSPAAAKFLTHKQRVVAVWRVADNMMGVKTKQFKPAQAWEALTDIKVIGIALIGLASGVINGGVSNFASALIRGYGFSGINATLLQLPTGAFELAIVPICGLIATYVKDMRCIVLAVISLVPFGGLLGIRFTSLDHRWTLVGCTWLQYIIGAPVIVSWNLLTTNVAGHTKRSYANAMWFTIYAAGNIAGANIFFAREAPRYFSAMTGLLVSYAGIIVIAVALRFTYMWDNRSRDKLCAERESFVPWDGKTADPRAVVDGFNDLTDKQSKYFRYAL</sequence>
<protein>
    <recommendedName>
        <fullName evidence="9">Major facilitator superfamily (MFS) profile domain-containing protein</fullName>
    </recommendedName>
</protein>
<feature type="transmembrane region" description="Helical" evidence="8">
    <location>
        <begin position="356"/>
        <end position="378"/>
    </location>
</feature>
<evidence type="ECO:0000256" key="5">
    <source>
        <dbReference type="ARBA" id="ARBA00023136"/>
    </source>
</evidence>
<feature type="compositionally biased region" description="Polar residues" evidence="7">
    <location>
        <begin position="13"/>
        <end position="29"/>
    </location>
</feature>
<feature type="transmembrane region" description="Helical" evidence="8">
    <location>
        <begin position="473"/>
        <end position="498"/>
    </location>
</feature>
<dbReference type="GO" id="GO:0022857">
    <property type="term" value="F:transmembrane transporter activity"/>
    <property type="evidence" value="ECO:0007669"/>
    <property type="project" value="InterPro"/>
</dbReference>
<evidence type="ECO:0000313" key="10">
    <source>
        <dbReference type="EMBL" id="KIV89788.1"/>
    </source>
</evidence>
<dbReference type="PROSITE" id="PS50850">
    <property type="entry name" value="MFS"/>
    <property type="match status" value="1"/>
</dbReference>
<keyword evidence="4 8" id="KW-1133">Transmembrane helix</keyword>
<proteinExistence type="inferred from homology"/>
<feature type="transmembrane region" description="Helical" evidence="8">
    <location>
        <begin position="128"/>
        <end position="150"/>
    </location>
</feature>
<feature type="transmembrane region" description="Helical" evidence="8">
    <location>
        <begin position="319"/>
        <end position="344"/>
    </location>
</feature>
<dbReference type="VEuPathDB" id="FungiDB:PV10_07164"/>
<evidence type="ECO:0000259" key="9">
    <source>
        <dbReference type="PROSITE" id="PS50850"/>
    </source>
</evidence>
<evidence type="ECO:0000256" key="8">
    <source>
        <dbReference type="SAM" id="Phobius"/>
    </source>
</evidence>
<accession>A0A0D1ZSI0</accession>
<feature type="transmembrane region" description="Helical" evidence="8">
    <location>
        <begin position="251"/>
        <end position="271"/>
    </location>
</feature>
<evidence type="ECO:0000256" key="6">
    <source>
        <dbReference type="ARBA" id="ARBA00037968"/>
    </source>
</evidence>
<feature type="transmembrane region" description="Helical" evidence="8">
    <location>
        <begin position="445"/>
        <end position="467"/>
    </location>
</feature>
<dbReference type="Proteomes" id="UP000054302">
    <property type="component" value="Unassembled WGS sequence"/>
</dbReference>
<keyword evidence="5 8" id="KW-0472">Membrane</keyword>
<dbReference type="GeneID" id="27325009"/>
<dbReference type="FunFam" id="1.20.1250.20:FF:000064">
    <property type="entry name" value="MFS allantoate transporter"/>
    <property type="match status" value="1"/>
</dbReference>
<feature type="transmembrane region" description="Helical" evidence="8">
    <location>
        <begin position="385"/>
        <end position="404"/>
    </location>
</feature>
<dbReference type="SUPFAM" id="SSF103473">
    <property type="entry name" value="MFS general substrate transporter"/>
    <property type="match status" value="1"/>
</dbReference>
<comment type="similarity">
    <text evidence="6">Belongs to the major facilitator superfamily. Allantoate permease family.</text>
</comment>
<dbReference type="PANTHER" id="PTHR43791:SF97">
    <property type="entry name" value="ALLANTOATE TRANSPORTER, PUTATIVE (AFU_ORTHOLOGUE AFUA_1G14700)-RELATED"/>
    <property type="match status" value="1"/>
</dbReference>
<dbReference type="GO" id="GO:0016020">
    <property type="term" value="C:membrane"/>
    <property type="evidence" value="ECO:0007669"/>
    <property type="project" value="UniProtKB-SubCell"/>
</dbReference>
<evidence type="ECO:0000313" key="11">
    <source>
        <dbReference type="Proteomes" id="UP000054302"/>
    </source>
</evidence>
<dbReference type="InterPro" id="IPR036259">
    <property type="entry name" value="MFS_trans_sf"/>
</dbReference>